<evidence type="ECO:0000313" key="3">
    <source>
        <dbReference type="EMBL" id="GJJ42206.1"/>
    </source>
</evidence>
<keyword evidence="2" id="KW-0472">Membrane</keyword>
<feature type="region of interest" description="Disordered" evidence="1">
    <location>
        <begin position="16"/>
        <end position="39"/>
    </location>
</feature>
<feature type="compositionally biased region" description="Acidic residues" evidence="1">
    <location>
        <begin position="23"/>
        <end position="33"/>
    </location>
</feature>
<feature type="transmembrane region" description="Helical" evidence="2">
    <location>
        <begin position="62"/>
        <end position="84"/>
    </location>
</feature>
<keyword evidence="2" id="KW-0812">Transmembrane</keyword>
<accession>A0ABD0BI08</accession>
<evidence type="ECO:0000256" key="2">
    <source>
        <dbReference type="SAM" id="Phobius"/>
    </source>
</evidence>
<evidence type="ECO:0000313" key="4">
    <source>
        <dbReference type="Proteomes" id="UP001205910"/>
    </source>
</evidence>
<evidence type="ECO:0000256" key="1">
    <source>
        <dbReference type="SAM" id="MobiDB-lite"/>
    </source>
</evidence>
<comment type="caution">
    <text evidence="3">The sequence shown here is derived from an EMBL/GenBank/DDBJ whole genome shotgun (WGS) entry which is preliminary data.</text>
</comment>
<name>A0ABD0BI08_CORUL</name>
<gene>
    <name evidence="3" type="ORF">CULCOIPH005_03950</name>
</gene>
<organism evidence="3 4">
    <name type="scientific">Corynebacterium ulcerans</name>
    <dbReference type="NCBI Taxonomy" id="65058"/>
    <lineage>
        <taxon>Bacteria</taxon>
        <taxon>Bacillati</taxon>
        <taxon>Actinomycetota</taxon>
        <taxon>Actinomycetes</taxon>
        <taxon>Mycobacteriales</taxon>
        <taxon>Corynebacteriaceae</taxon>
        <taxon>Corynebacterium</taxon>
    </lineage>
</organism>
<sequence>MVTVSPSEIRFGRCGAGLASGIEDPEEPEEPEEPENKAEGSLVIVPKSMAYPVLMLVNELTVMRAATVNVFRRVILIACLSIYFTRIK</sequence>
<reference evidence="3 4" key="1">
    <citation type="submission" date="2021-11" db="EMBL/GenBank/DDBJ databases">
        <title>Whole genome sequences of diphtheriae toxin producing Corynebacterium ulcerans isolates from cats in Osaka, Japan.</title>
        <authorList>
            <person name="Umeda K."/>
            <person name="Hirai Y."/>
        </authorList>
    </citation>
    <scope>NUCLEOTIDE SEQUENCE [LARGE SCALE GENOMIC DNA]</scope>
    <source>
        <strain evidence="3 4">12109B-1</strain>
    </source>
</reference>
<protein>
    <submittedName>
        <fullName evidence="3">Uncharacterized protein</fullName>
    </submittedName>
</protein>
<keyword evidence="2" id="KW-1133">Transmembrane helix</keyword>
<proteinExistence type="predicted"/>
<dbReference type="AlphaFoldDB" id="A0ABD0BI08"/>
<dbReference type="Proteomes" id="UP001205910">
    <property type="component" value="Unassembled WGS sequence"/>
</dbReference>
<dbReference type="EMBL" id="BQFK01000001">
    <property type="protein sequence ID" value="GJJ42206.1"/>
    <property type="molecule type" value="Genomic_DNA"/>
</dbReference>